<evidence type="ECO:0000256" key="2">
    <source>
        <dbReference type="ARBA" id="ARBA00004651"/>
    </source>
</evidence>
<dbReference type="GO" id="GO:0016024">
    <property type="term" value="P:CDP-diacylglycerol biosynthetic process"/>
    <property type="evidence" value="ECO:0007669"/>
    <property type="project" value="TreeGrafter"/>
</dbReference>
<evidence type="ECO:0000313" key="25">
    <source>
        <dbReference type="EMBL" id="OQK18664.1"/>
    </source>
</evidence>
<dbReference type="STRING" id="1420851.AU255_03160"/>
<reference evidence="25 26" key="1">
    <citation type="submission" date="2015-12" db="EMBL/GenBank/DDBJ databases">
        <authorList>
            <person name="Shamseldin A."/>
            <person name="Moawad H."/>
            <person name="Abd El-Rahim W.M."/>
            <person name="Sadowsky M.J."/>
        </authorList>
    </citation>
    <scope>NUCLEOTIDE SEQUENCE [LARGE SCALE GENOMIC DNA]</scope>
    <source>
        <strain evidence="25 26">WF1</strain>
    </source>
</reference>
<feature type="transmembrane region" description="Helical" evidence="24">
    <location>
        <begin position="52"/>
        <end position="71"/>
    </location>
</feature>
<feature type="transmembrane region" description="Helical" evidence="24">
    <location>
        <begin position="196"/>
        <end position="215"/>
    </location>
</feature>
<keyword evidence="15 24" id="KW-0472">Membrane</keyword>
<comment type="catalytic activity">
    <reaction evidence="1">
        <text>a 1,2-diacyl-sn-glycero-3-phosphate + CTP + H(+) = a CDP-1,2-diacyl-sn-glycerol + diphosphate</text>
        <dbReference type="Rhea" id="RHEA:16229"/>
        <dbReference type="ChEBI" id="CHEBI:15378"/>
        <dbReference type="ChEBI" id="CHEBI:33019"/>
        <dbReference type="ChEBI" id="CHEBI:37563"/>
        <dbReference type="ChEBI" id="CHEBI:58332"/>
        <dbReference type="ChEBI" id="CHEBI:58608"/>
        <dbReference type="EC" id="2.7.7.41"/>
    </reaction>
</comment>
<keyword evidence="17" id="KW-1208">Phospholipid metabolism</keyword>
<dbReference type="AlphaFoldDB" id="A0A1V8MAN7"/>
<dbReference type="EC" id="2.7.7.41" evidence="6"/>
<comment type="subcellular location">
    <subcellularLocation>
        <location evidence="2">Cell membrane</location>
        <topology evidence="2">Multi-pass membrane protein</topology>
    </subcellularLocation>
</comment>
<sequence>MLLQRVITASVLAPLVVLAIFILPHVYFSLVWGVVLLIAAWEWANLAEVKTVFGKVLYLFTLLIPMLFLHFWTQILEILVQLTNWPEIRNYSVGIEFLMIPAVLFWFWIMLKIRKSGAELLELKLSLGKRLFIGGFVLIIAWFFLSRLMVLEEPAMTMYLFLLIWAADIAAYFAGKKFGITKLAIEISPGKTVEGMYGAIAAAVVMGLCFTLYFGFSVLSIIDFVLLSAITVLVSIYGDLFFSAAKRIRGVKDSGSILPGHGGILDRLDSFIAAIPIFYAGVWFIRWMYS</sequence>
<gene>
    <name evidence="25" type="ORF">AU255_03160</name>
</gene>
<protein>
    <recommendedName>
        <fullName evidence="7">Phosphatidate cytidylyltransferase</fullName>
        <ecNumber evidence="6">2.7.7.41</ecNumber>
    </recommendedName>
    <alternativeName>
        <fullName evidence="20">CDP-DAG synthase</fullName>
    </alternativeName>
    <alternativeName>
        <fullName evidence="22">CDP-DG synthase</fullName>
    </alternativeName>
    <alternativeName>
        <fullName evidence="18">CDP-diacylglycerol synthase</fullName>
    </alternativeName>
    <alternativeName>
        <fullName evidence="21">CDP-diglyceride pyrophosphorylase</fullName>
    </alternativeName>
    <alternativeName>
        <fullName evidence="23">CDP-diglyceride synthase</fullName>
    </alternativeName>
    <alternativeName>
        <fullName evidence="19">CTP:phosphatidate cytidylyltransferase</fullName>
    </alternativeName>
</protein>
<evidence type="ECO:0000256" key="6">
    <source>
        <dbReference type="ARBA" id="ARBA00012487"/>
    </source>
</evidence>
<evidence type="ECO:0000256" key="24">
    <source>
        <dbReference type="SAM" id="Phobius"/>
    </source>
</evidence>
<feature type="transmembrane region" description="Helical" evidence="24">
    <location>
        <begin position="12"/>
        <end position="40"/>
    </location>
</feature>
<dbReference type="Pfam" id="PF01148">
    <property type="entry name" value="CTP_transf_1"/>
    <property type="match status" value="1"/>
</dbReference>
<dbReference type="PANTHER" id="PTHR46382">
    <property type="entry name" value="PHOSPHATIDATE CYTIDYLYLTRANSFERASE"/>
    <property type="match status" value="1"/>
</dbReference>
<dbReference type="PANTHER" id="PTHR46382:SF1">
    <property type="entry name" value="PHOSPHATIDATE CYTIDYLYLTRANSFERASE"/>
    <property type="match status" value="1"/>
</dbReference>
<evidence type="ECO:0000256" key="22">
    <source>
        <dbReference type="ARBA" id="ARBA00032743"/>
    </source>
</evidence>
<dbReference type="EMBL" id="LPUF01000001">
    <property type="protein sequence ID" value="OQK18664.1"/>
    <property type="molecule type" value="Genomic_DNA"/>
</dbReference>
<evidence type="ECO:0000256" key="18">
    <source>
        <dbReference type="ARBA" id="ARBA00029893"/>
    </source>
</evidence>
<evidence type="ECO:0000256" key="20">
    <source>
        <dbReference type="ARBA" id="ARBA00032253"/>
    </source>
</evidence>
<comment type="similarity">
    <text evidence="5">Belongs to the CDS family.</text>
</comment>
<accession>A0A1V8MAN7</accession>
<comment type="caution">
    <text evidence="25">The sequence shown here is derived from an EMBL/GenBank/DDBJ whole genome shotgun (WGS) entry which is preliminary data.</text>
</comment>
<feature type="transmembrane region" description="Helical" evidence="24">
    <location>
        <begin position="156"/>
        <end position="175"/>
    </location>
</feature>
<evidence type="ECO:0000256" key="21">
    <source>
        <dbReference type="ARBA" id="ARBA00032396"/>
    </source>
</evidence>
<evidence type="ECO:0000256" key="7">
    <source>
        <dbReference type="ARBA" id="ARBA00019373"/>
    </source>
</evidence>
<keyword evidence="8" id="KW-1003">Cell membrane</keyword>
<evidence type="ECO:0000256" key="16">
    <source>
        <dbReference type="ARBA" id="ARBA00023209"/>
    </source>
</evidence>
<keyword evidence="10 25" id="KW-0808">Transferase</keyword>
<evidence type="ECO:0000256" key="17">
    <source>
        <dbReference type="ARBA" id="ARBA00023264"/>
    </source>
</evidence>
<evidence type="ECO:0000256" key="5">
    <source>
        <dbReference type="ARBA" id="ARBA00010185"/>
    </source>
</evidence>
<dbReference type="OrthoDB" id="9799199at2"/>
<feature type="transmembrane region" description="Helical" evidence="24">
    <location>
        <begin position="221"/>
        <end position="242"/>
    </location>
</feature>
<evidence type="ECO:0000256" key="8">
    <source>
        <dbReference type="ARBA" id="ARBA00022475"/>
    </source>
</evidence>
<evidence type="ECO:0000256" key="14">
    <source>
        <dbReference type="ARBA" id="ARBA00023098"/>
    </source>
</evidence>
<keyword evidence="16" id="KW-0594">Phospholipid biosynthesis</keyword>
<evidence type="ECO:0000256" key="3">
    <source>
        <dbReference type="ARBA" id="ARBA00005119"/>
    </source>
</evidence>
<evidence type="ECO:0000256" key="15">
    <source>
        <dbReference type="ARBA" id="ARBA00023136"/>
    </source>
</evidence>
<comment type="pathway">
    <text evidence="3">Phospholipid metabolism; CDP-diacylglycerol biosynthesis; CDP-diacylglycerol from sn-glycerol 3-phosphate: step 3/3.</text>
</comment>
<feature type="transmembrane region" description="Helical" evidence="24">
    <location>
        <begin position="91"/>
        <end position="111"/>
    </location>
</feature>
<keyword evidence="9" id="KW-0444">Lipid biosynthesis</keyword>
<keyword evidence="13 24" id="KW-1133">Transmembrane helix</keyword>
<keyword evidence="11 24" id="KW-0812">Transmembrane</keyword>
<evidence type="ECO:0000256" key="12">
    <source>
        <dbReference type="ARBA" id="ARBA00022695"/>
    </source>
</evidence>
<organism evidence="25 26">
    <name type="scientific">Methyloprofundus sedimenti</name>
    <dbReference type="NCBI Taxonomy" id="1420851"/>
    <lineage>
        <taxon>Bacteria</taxon>
        <taxon>Pseudomonadati</taxon>
        <taxon>Pseudomonadota</taxon>
        <taxon>Gammaproteobacteria</taxon>
        <taxon>Methylococcales</taxon>
        <taxon>Methylococcaceae</taxon>
        <taxon>Methyloprofundus</taxon>
    </lineage>
</organism>
<evidence type="ECO:0000256" key="13">
    <source>
        <dbReference type="ARBA" id="ARBA00022989"/>
    </source>
</evidence>
<evidence type="ECO:0000256" key="11">
    <source>
        <dbReference type="ARBA" id="ARBA00022692"/>
    </source>
</evidence>
<dbReference type="GO" id="GO:0004605">
    <property type="term" value="F:phosphatidate cytidylyltransferase activity"/>
    <property type="evidence" value="ECO:0007669"/>
    <property type="project" value="UniProtKB-EC"/>
</dbReference>
<evidence type="ECO:0000256" key="23">
    <source>
        <dbReference type="ARBA" id="ARBA00033406"/>
    </source>
</evidence>
<evidence type="ECO:0000256" key="9">
    <source>
        <dbReference type="ARBA" id="ARBA00022516"/>
    </source>
</evidence>
<feature type="transmembrane region" description="Helical" evidence="24">
    <location>
        <begin position="271"/>
        <end position="289"/>
    </location>
</feature>
<evidence type="ECO:0000256" key="4">
    <source>
        <dbReference type="ARBA" id="ARBA00005189"/>
    </source>
</evidence>
<name>A0A1V8MAN7_9GAMM</name>
<evidence type="ECO:0000313" key="26">
    <source>
        <dbReference type="Proteomes" id="UP000191980"/>
    </source>
</evidence>
<comment type="pathway">
    <text evidence="4">Lipid metabolism.</text>
</comment>
<evidence type="ECO:0000256" key="19">
    <source>
        <dbReference type="ARBA" id="ARBA00031825"/>
    </source>
</evidence>
<evidence type="ECO:0000256" key="10">
    <source>
        <dbReference type="ARBA" id="ARBA00022679"/>
    </source>
</evidence>
<keyword evidence="12 25" id="KW-0548">Nucleotidyltransferase</keyword>
<keyword evidence="26" id="KW-1185">Reference proteome</keyword>
<dbReference type="GO" id="GO:0005886">
    <property type="term" value="C:plasma membrane"/>
    <property type="evidence" value="ECO:0007669"/>
    <property type="project" value="UniProtKB-SubCell"/>
</dbReference>
<feature type="transmembrane region" description="Helical" evidence="24">
    <location>
        <begin position="131"/>
        <end position="150"/>
    </location>
</feature>
<dbReference type="Proteomes" id="UP000191980">
    <property type="component" value="Unassembled WGS sequence"/>
</dbReference>
<proteinExistence type="inferred from homology"/>
<evidence type="ECO:0000256" key="1">
    <source>
        <dbReference type="ARBA" id="ARBA00001698"/>
    </source>
</evidence>
<keyword evidence="14" id="KW-0443">Lipid metabolism</keyword>
<dbReference type="RefSeq" id="WP_080523270.1">
    <property type="nucleotide sequence ID" value="NZ_LPUF01000001.1"/>
</dbReference>